<name>A0A1T2XFA2_9BACL</name>
<evidence type="ECO:0008006" key="3">
    <source>
        <dbReference type="Google" id="ProtNLM"/>
    </source>
</evidence>
<dbReference type="Gene3D" id="3.30.310.100">
    <property type="entry name" value="YugN-like"/>
    <property type="match status" value="1"/>
</dbReference>
<gene>
    <name evidence="1" type="ORF">BVG16_11890</name>
</gene>
<dbReference type="EMBL" id="MSZX01000004">
    <property type="protein sequence ID" value="OPA78561.1"/>
    <property type="molecule type" value="Genomic_DNA"/>
</dbReference>
<organism evidence="1 2">
    <name type="scientific">Paenibacillus selenitireducens</name>
    <dbReference type="NCBI Taxonomy" id="1324314"/>
    <lineage>
        <taxon>Bacteria</taxon>
        <taxon>Bacillati</taxon>
        <taxon>Bacillota</taxon>
        <taxon>Bacilli</taxon>
        <taxon>Bacillales</taxon>
        <taxon>Paenibacillaceae</taxon>
        <taxon>Paenibacillus</taxon>
    </lineage>
</organism>
<proteinExistence type="predicted"/>
<dbReference type="RefSeq" id="WP_078498898.1">
    <property type="nucleotide sequence ID" value="NZ_MSZX01000004.1"/>
</dbReference>
<keyword evidence="2" id="KW-1185">Reference proteome</keyword>
<dbReference type="STRING" id="1324314.BVG16_11890"/>
<dbReference type="InterPro" id="IPR036491">
    <property type="entry name" value="YugN-like_sf"/>
</dbReference>
<reference evidence="1 2" key="1">
    <citation type="submission" date="2017-01" db="EMBL/GenBank/DDBJ databases">
        <title>Genome analysis of Paenibacillus selenitrireducens ES3-24.</title>
        <authorList>
            <person name="Xu D."/>
            <person name="Yao R."/>
            <person name="Zheng S."/>
        </authorList>
    </citation>
    <scope>NUCLEOTIDE SEQUENCE [LARGE SCALE GENOMIC DNA]</scope>
    <source>
        <strain evidence="1 2">ES3-24</strain>
    </source>
</reference>
<sequence length="115" mass="13234">MIIENSGLIGLKSDLAYLDESAEKLGFVRWQWEYTRATYDFKMEDQQNKQDYYLRINTRAIEGKLENPDAVLAIEAVYMGRTTFPHGFDYETPIPSSFVSTAEQKISQLKALLEA</sequence>
<dbReference type="Pfam" id="PF08868">
    <property type="entry name" value="YugN"/>
    <property type="match status" value="1"/>
</dbReference>
<accession>A0A1T2XFA2</accession>
<dbReference type="Proteomes" id="UP000190188">
    <property type="component" value="Unassembled WGS sequence"/>
</dbReference>
<comment type="caution">
    <text evidence="1">The sequence shown here is derived from an EMBL/GenBank/DDBJ whole genome shotgun (WGS) entry which is preliminary data.</text>
</comment>
<protein>
    <recommendedName>
        <fullName evidence="3">YugN-like family protein</fullName>
    </recommendedName>
</protein>
<dbReference type="AlphaFoldDB" id="A0A1T2XFA2"/>
<dbReference type="InterPro" id="IPR014967">
    <property type="entry name" value="Uncharacterised_YugN-like"/>
</dbReference>
<dbReference type="SUPFAM" id="SSF160755">
    <property type="entry name" value="YugN-like"/>
    <property type="match status" value="1"/>
</dbReference>
<evidence type="ECO:0000313" key="1">
    <source>
        <dbReference type="EMBL" id="OPA78561.1"/>
    </source>
</evidence>
<evidence type="ECO:0000313" key="2">
    <source>
        <dbReference type="Proteomes" id="UP000190188"/>
    </source>
</evidence>
<dbReference type="OrthoDB" id="2679642at2"/>